<evidence type="ECO:0000313" key="2">
    <source>
        <dbReference type="Proteomes" id="UP000539313"/>
    </source>
</evidence>
<gene>
    <name evidence="1" type="ORF">HNR21_001187</name>
</gene>
<comment type="caution">
    <text evidence="1">The sequence shown here is derived from an EMBL/GenBank/DDBJ whole genome shotgun (WGS) entry which is preliminary data.</text>
</comment>
<evidence type="ECO:0000313" key="1">
    <source>
        <dbReference type="EMBL" id="MBA9002305.1"/>
    </source>
</evidence>
<dbReference type="Pfam" id="PF10946">
    <property type="entry name" value="DUF2625"/>
    <property type="match status" value="1"/>
</dbReference>
<proteinExistence type="predicted"/>
<keyword evidence="2" id="KW-1185">Reference proteome</keyword>
<dbReference type="InterPro" id="IPR021239">
    <property type="entry name" value="DUF2625"/>
</dbReference>
<evidence type="ECO:0008006" key="3">
    <source>
        <dbReference type="Google" id="ProtNLM"/>
    </source>
</evidence>
<dbReference type="Proteomes" id="UP000539313">
    <property type="component" value="Unassembled WGS sequence"/>
</dbReference>
<dbReference type="RefSeq" id="WP_220500050.1">
    <property type="nucleotide sequence ID" value="NZ_JACJII010000001.1"/>
</dbReference>
<reference evidence="1 2" key="1">
    <citation type="submission" date="2020-08" db="EMBL/GenBank/DDBJ databases">
        <title>Sequencing the genomes of 1000 actinobacteria strains.</title>
        <authorList>
            <person name="Klenk H.-P."/>
        </authorList>
    </citation>
    <scope>NUCLEOTIDE SEQUENCE [LARGE SCALE GENOMIC DNA]</scope>
    <source>
        <strain evidence="1 2">DSM 45823</strain>
    </source>
</reference>
<dbReference type="EMBL" id="JACJII010000001">
    <property type="protein sequence ID" value="MBA9002305.1"/>
    <property type="molecule type" value="Genomic_DNA"/>
</dbReference>
<dbReference type="AlphaFoldDB" id="A0A7W3MUU5"/>
<protein>
    <recommendedName>
        <fullName evidence="3">DUF2625 domain-containing protein</fullName>
    </recommendedName>
</protein>
<accession>A0A7W3MUU5</accession>
<organism evidence="1 2">
    <name type="scientific">Thermomonospora cellulosilytica</name>
    <dbReference type="NCBI Taxonomy" id="1411118"/>
    <lineage>
        <taxon>Bacteria</taxon>
        <taxon>Bacillati</taxon>
        <taxon>Actinomycetota</taxon>
        <taxon>Actinomycetes</taxon>
        <taxon>Streptosporangiales</taxon>
        <taxon>Thermomonosporaceae</taxon>
        <taxon>Thermomonospora</taxon>
    </lineage>
</organism>
<name>A0A7W3MUU5_9ACTN</name>
<sequence>MVILIRSVAELTDVPTPAWPAVREVFADARAPVEVLPVSPDAGASALYRLQVTTRSVLGALAFHTGGVLVDHGWVRVLGGGHPGRGLPGLPDAAGFPDDPAQVNGPPPALLVGYDVLGGRFEINGHDPAATGRPGDPGQLCYFAPDTLEWEPLTVGGHAAWLEWLVSGHLGRFYEGLRWNGWEDDVAALPLDHGIAVYPFLFTEEGSDIDATTRRPAPIAELFSWQNEMAARFAR</sequence>